<dbReference type="Pfam" id="PF07678">
    <property type="entry name" value="TED_complement"/>
    <property type="match status" value="1"/>
</dbReference>
<feature type="domain" description="Alpha-macroglobulin-like TED" evidence="1">
    <location>
        <begin position="7"/>
        <end position="162"/>
    </location>
</feature>
<dbReference type="InterPro" id="IPR050473">
    <property type="entry name" value="A2M/Complement_sys"/>
</dbReference>
<keyword evidence="3" id="KW-1185">Reference proteome</keyword>
<feature type="non-terminal residue" evidence="2">
    <location>
        <position position="229"/>
    </location>
</feature>
<evidence type="ECO:0000259" key="1">
    <source>
        <dbReference type="Pfam" id="PF07678"/>
    </source>
</evidence>
<name>A0A8J5JUS9_HOMAM</name>
<dbReference type="InterPro" id="IPR011626">
    <property type="entry name" value="Alpha-macroglobulin_TED"/>
</dbReference>
<dbReference type="Proteomes" id="UP000747542">
    <property type="component" value="Unassembled WGS sequence"/>
</dbReference>
<dbReference type="GO" id="GO:0005615">
    <property type="term" value="C:extracellular space"/>
    <property type="evidence" value="ECO:0007669"/>
    <property type="project" value="InterPro"/>
</dbReference>
<reference evidence="2" key="1">
    <citation type="journal article" date="2021" name="Sci. Adv.">
        <title>The American lobster genome reveals insights on longevity, neural, and immune adaptations.</title>
        <authorList>
            <person name="Polinski J.M."/>
            <person name="Zimin A.V."/>
            <person name="Clark K.F."/>
            <person name="Kohn A.B."/>
            <person name="Sadowski N."/>
            <person name="Timp W."/>
            <person name="Ptitsyn A."/>
            <person name="Khanna P."/>
            <person name="Romanova D.Y."/>
            <person name="Williams P."/>
            <person name="Greenwood S.J."/>
            <person name="Moroz L.L."/>
            <person name="Walt D.R."/>
            <person name="Bodnar A.G."/>
        </authorList>
    </citation>
    <scope>NUCLEOTIDE SEQUENCE</scope>
    <source>
        <strain evidence="2">GMGI-L3</strain>
    </source>
</reference>
<gene>
    <name evidence="2" type="primary">Cd109-L8</name>
    <name evidence="2" type="ORF">Hamer_G031812</name>
</gene>
<dbReference type="PANTHER" id="PTHR11412:SF146">
    <property type="entry name" value="CD109 ANTIGEN"/>
    <property type="match status" value="1"/>
</dbReference>
<proteinExistence type="predicted"/>
<comment type="caution">
    <text evidence="2">The sequence shown here is derived from an EMBL/GenBank/DDBJ whole genome shotgun (WGS) entry which is preliminary data.</text>
</comment>
<evidence type="ECO:0000313" key="2">
    <source>
        <dbReference type="EMBL" id="KAG7164547.1"/>
    </source>
</evidence>
<dbReference type="Gene3D" id="1.50.10.20">
    <property type="match status" value="1"/>
</dbReference>
<dbReference type="InterPro" id="IPR008930">
    <property type="entry name" value="Terpenoid_cyclase/PrenylTrfase"/>
</dbReference>
<dbReference type="SUPFAM" id="SSF48239">
    <property type="entry name" value="Terpenoid cyclases/Protein prenyltransferases"/>
    <property type="match status" value="1"/>
</dbReference>
<evidence type="ECO:0000313" key="3">
    <source>
        <dbReference type="Proteomes" id="UP000747542"/>
    </source>
</evidence>
<protein>
    <submittedName>
        <fullName evidence="2">CD109 antigen-like 8</fullName>
    </submittedName>
</protein>
<dbReference type="PANTHER" id="PTHR11412">
    <property type="entry name" value="MACROGLOBULIN / COMPLEMENT"/>
    <property type="match status" value="1"/>
</dbReference>
<organism evidence="2 3">
    <name type="scientific">Homarus americanus</name>
    <name type="common">American lobster</name>
    <dbReference type="NCBI Taxonomy" id="6706"/>
    <lineage>
        <taxon>Eukaryota</taxon>
        <taxon>Metazoa</taxon>
        <taxon>Ecdysozoa</taxon>
        <taxon>Arthropoda</taxon>
        <taxon>Crustacea</taxon>
        <taxon>Multicrustacea</taxon>
        <taxon>Malacostraca</taxon>
        <taxon>Eumalacostraca</taxon>
        <taxon>Eucarida</taxon>
        <taxon>Decapoda</taxon>
        <taxon>Pleocyemata</taxon>
        <taxon>Astacidea</taxon>
        <taxon>Nephropoidea</taxon>
        <taxon>Nephropidae</taxon>
        <taxon>Homarus</taxon>
    </lineage>
</organism>
<dbReference type="EMBL" id="JAHLQT010025223">
    <property type="protein sequence ID" value="KAG7164547.1"/>
    <property type="molecule type" value="Genomic_DNA"/>
</dbReference>
<accession>A0A8J5JUS9</accession>
<dbReference type="AlphaFoldDB" id="A0A8J5JUS9"/>
<sequence length="229" mass="25908">LKRDGYKNVSLTAQVVLVMVDILPGLNGHIRAKVNIAKANAISYLERKLESLDDPYDMALVAWALTKADSAKKETALNLLDTMKRVEGKDSQKPFIRPKNDQKWDAHAVETTSYALLVYIAREGIGIIQENIVRFLAVMRELDGGLISTLDSVAAMEALVEYSFRARLRDVTDMRITLEHSANPNFTVDVYLGNTYDLADLRSFDVSLHSVKEGKEVRREREMEKGWFM</sequence>